<dbReference type="InterPro" id="IPR028081">
    <property type="entry name" value="Leu-bd"/>
</dbReference>
<evidence type="ECO:0000313" key="7">
    <source>
        <dbReference type="Proteomes" id="UP000092871"/>
    </source>
</evidence>
<proteinExistence type="inferred from homology"/>
<dbReference type="PANTHER" id="PTHR47235">
    <property type="entry name" value="BLR6548 PROTEIN"/>
    <property type="match status" value="1"/>
</dbReference>
<dbReference type="CDD" id="cd19978">
    <property type="entry name" value="PBP1_ABC_ligand_binding-like"/>
    <property type="match status" value="1"/>
</dbReference>
<keyword evidence="2" id="KW-0732">Signal</keyword>
<dbReference type="RefSeq" id="WP_067029996.1">
    <property type="nucleotide sequence ID" value="NZ_FLRA01000001.1"/>
</dbReference>
<dbReference type="PANTHER" id="PTHR47235:SF1">
    <property type="entry name" value="BLR6548 PROTEIN"/>
    <property type="match status" value="1"/>
</dbReference>
<evidence type="ECO:0000313" key="6">
    <source>
        <dbReference type="Proteomes" id="UP000092840"/>
    </source>
</evidence>
<reference evidence="4 7" key="1">
    <citation type="submission" date="2016-06" db="EMBL/GenBank/DDBJ databases">
        <authorList>
            <person name="Kjaerup R.B."/>
            <person name="Dalgaard T.S."/>
            <person name="Juul-Madsen H.R."/>
        </authorList>
    </citation>
    <scope>NUCLEOTIDE SEQUENCE [LARGE SCALE GENOMIC DNA]</scope>
    <source>
        <strain evidence="4 7">CECT 5115</strain>
    </source>
</reference>
<organism evidence="4 7">
    <name type="scientific">Marinomonas gallaica</name>
    <dbReference type="NCBI Taxonomy" id="1806667"/>
    <lineage>
        <taxon>Bacteria</taxon>
        <taxon>Pseudomonadati</taxon>
        <taxon>Pseudomonadota</taxon>
        <taxon>Gammaproteobacteria</taxon>
        <taxon>Oceanospirillales</taxon>
        <taxon>Oceanospirillaceae</taxon>
        <taxon>Marinomonas</taxon>
    </lineage>
</organism>
<dbReference type="Proteomes" id="UP000092840">
    <property type="component" value="Unassembled WGS sequence"/>
</dbReference>
<accession>A0A1C3JL58</accession>
<dbReference type="Pfam" id="PF13458">
    <property type="entry name" value="Peripla_BP_6"/>
    <property type="match status" value="1"/>
</dbReference>
<keyword evidence="6" id="KW-1185">Reference proteome</keyword>
<evidence type="ECO:0000259" key="3">
    <source>
        <dbReference type="Pfam" id="PF13458"/>
    </source>
</evidence>
<reference evidence="5 6" key="2">
    <citation type="submission" date="2016-06" db="EMBL/GenBank/DDBJ databases">
        <authorList>
            <person name="Rodrigo-Torres L."/>
            <person name="Arahal D.R."/>
        </authorList>
    </citation>
    <scope>NUCLEOTIDE SEQUENCE [LARGE SCALE GENOMIC DNA]</scope>
    <source>
        <strain evidence="5 6">CECT 5116</strain>
    </source>
</reference>
<evidence type="ECO:0000313" key="5">
    <source>
        <dbReference type="EMBL" id="SBT21011.1"/>
    </source>
</evidence>
<protein>
    <submittedName>
        <fullName evidence="4">Leu/Ile/Val-binding protein</fullName>
    </submittedName>
</protein>
<gene>
    <name evidence="4" type="primary">livJ</name>
    <name evidence="4" type="ORF">MGA5115_00037</name>
    <name evidence="5" type="ORF">MGA5116_01598</name>
</gene>
<sequence length="400" mass="43909">MRVYNALFAATSIITLLCIPLISKAEDIRLGFTGPLSGPSALLGHQLVNGIELGLKRLNTNKELPFTVSLITKDDGYEPSRTVPIIEKMVEDDNIVGLISSVGTPTIVAAIPTLVELQLPLISPFTGSSMLRSRGVSSLIFTHRASYQKEVASLAKVVAKEFNIAPSDIAIFAQKDSYGEITVRSLIKALESYGLEHSSDILRVGYTRNNPSTEEAAAKILTHTPQPKVIFLISTYPAAADLITSLDENGVSPLYAALSFVSHDALNTRIKHTEAKILSTQLHPCHNDVSDPLIKDFLADFEQYGNAETPTSATLEGYIAVRQVENVLLHVSPNRAPTRAEFLSYLKQYQQLHKDTEKKVVENSSPSQIELPIWLDLKNHKTGHTYCGDTLPYEFIRGSL</sequence>
<dbReference type="Proteomes" id="UP000092871">
    <property type="component" value="Unassembled WGS sequence"/>
</dbReference>
<evidence type="ECO:0000256" key="2">
    <source>
        <dbReference type="ARBA" id="ARBA00022729"/>
    </source>
</evidence>
<name>A0A1C3JL58_9GAMM</name>
<dbReference type="EMBL" id="FLRB01000011">
    <property type="protein sequence ID" value="SBT21011.1"/>
    <property type="molecule type" value="Genomic_DNA"/>
</dbReference>
<comment type="similarity">
    <text evidence="1">Belongs to the leucine-binding protein family.</text>
</comment>
<dbReference type="AlphaFoldDB" id="A0A1C3JL58"/>
<dbReference type="SUPFAM" id="SSF53822">
    <property type="entry name" value="Periplasmic binding protein-like I"/>
    <property type="match status" value="1"/>
</dbReference>
<feature type="domain" description="Leucine-binding protein" evidence="3">
    <location>
        <begin position="28"/>
        <end position="349"/>
    </location>
</feature>
<evidence type="ECO:0000256" key="1">
    <source>
        <dbReference type="ARBA" id="ARBA00010062"/>
    </source>
</evidence>
<dbReference type="Gene3D" id="3.40.50.2300">
    <property type="match status" value="2"/>
</dbReference>
<dbReference type="InterPro" id="IPR028082">
    <property type="entry name" value="Peripla_BP_I"/>
</dbReference>
<dbReference type="EMBL" id="FLRA01000001">
    <property type="protein sequence ID" value="SBT15963.1"/>
    <property type="molecule type" value="Genomic_DNA"/>
</dbReference>
<evidence type="ECO:0000313" key="4">
    <source>
        <dbReference type="EMBL" id="SBT15963.1"/>
    </source>
</evidence>